<accession>A0A6A6U9D2</accession>
<feature type="region of interest" description="Disordered" evidence="1">
    <location>
        <begin position="295"/>
        <end position="314"/>
    </location>
</feature>
<feature type="region of interest" description="Disordered" evidence="1">
    <location>
        <begin position="127"/>
        <end position="146"/>
    </location>
</feature>
<dbReference type="Proteomes" id="UP000799302">
    <property type="component" value="Unassembled WGS sequence"/>
</dbReference>
<proteinExistence type="predicted"/>
<evidence type="ECO:0000313" key="3">
    <source>
        <dbReference type="Proteomes" id="UP000799302"/>
    </source>
</evidence>
<organism evidence="2 3">
    <name type="scientific">Microthyrium microscopicum</name>
    <dbReference type="NCBI Taxonomy" id="703497"/>
    <lineage>
        <taxon>Eukaryota</taxon>
        <taxon>Fungi</taxon>
        <taxon>Dikarya</taxon>
        <taxon>Ascomycota</taxon>
        <taxon>Pezizomycotina</taxon>
        <taxon>Dothideomycetes</taxon>
        <taxon>Dothideomycetes incertae sedis</taxon>
        <taxon>Microthyriales</taxon>
        <taxon>Microthyriaceae</taxon>
        <taxon>Microthyrium</taxon>
    </lineage>
</organism>
<gene>
    <name evidence="2" type="ORF">BT63DRAFT_270852</name>
</gene>
<dbReference type="EMBL" id="MU004236">
    <property type="protein sequence ID" value="KAF2668211.1"/>
    <property type="molecule type" value="Genomic_DNA"/>
</dbReference>
<feature type="compositionally biased region" description="Acidic residues" evidence="1">
    <location>
        <begin position="248"/>
        <end position="257"/>
    </location>
</feature>
<evidence type="ECO:0000256" key="1">
    <source>
        <dbReference type="SAM" id="MobiDB-lite"/>
    </source>
</evidence>
<sequence length="314" mass="35296">MRRQHPIAMLVYQQLYPTPTSADPPDFPQHLIRHLITEVRIETQRFYGGLDTIEAKYPGLNYSHPPHRKRLANFQHHARLFRAFDDLQLTPTEISDLCKWEGTLWARQRYERDEGIKVMDTTGNDIRSWHSPVTTKRKRMSVSKRPAPAIKVKTDIQVEIVDAFNRADAFGRIHAQRATARQMPTTVALPLPTSLPLSMMSPVRTAPARFVPMSMPSLRDTDMMDVEESSAPSTAPSSSATSAADSGSDTDIETPDEDIVHRLNTAARDLSPGSNMASDPAFDAYMKEDTEGAALRRASISSPTQLSHAYRYHQ</sequence>
<evidence type="ECO:0000313" key="2">
    <source>
        <dbReference type="EMBL" id="KAF2668211.1"/>
    </source>
</evidence>
<keyword evidence="3" id="KW-1185">Reference proteome</keyword>
<dbReference type="OrthoDB" id="4106209at2759"/>
<dbReference type="AlphaFoldDB" id="A0A6A6U9D2"/>
<feature type="compositionally biased region" description="Low complexity" evidence="1">
    <location>
        <begin position="229"/>
        <end position="247"/>
    </location>
</feature>
<name>A0A6A6U9D2_9PEZI</name>
<feature type="region of interest" description="Disordered" evidence="1">
    <location>
        <begin position="225"/>
        <end position="257"/>
    </location>
</feature>
<reference evidence="2" key="1">
    <citation type="journal article" date="2020" name="Stud. Mycol.">
        <title>101 Dothideomycetes genomes: a test case for predicting lifestyles and emergence of pathogens.</title>
        <authorList>
            <person name="Haridas S."/>
            <person name="Albert R."/>
            <person name="Binder M."/>
            <person name="Bloem J."/>
            <person name="Labutti K."/>
            <person name="Salamov A."/>
            <person name="Andreopoulos B."/>
            <person name="Baker S."/>
            <person name="Barry K."/>
            <person name="Bills G."/>
            <person name="Bluhm B."/>
            <person name="Cannon C."/>
            <person name="Castanera R."/>
            <person name="Culley D."/>
            <person name="Daum C."/>
            <person name="Ezra D."/>
            <person name="Gonzalez J."/>
            <person name="Henrissat B."/>
            <person name="Kuo A."/>
            <person name="Liang C."/>
            <person name="Lipzen A."/>
            <person name="Lutzoni F."/>
            <person name="Magnuson J."/>
            <person name="Mondo S."/>
            <person name="Nolan M."/>
            <person name="Ohm R."/>
            <person name="Pangilinan J."/>
            <person name="Park H.-J."/>
            <person name="Ramirez L."/>
            <person name="Alfaro M."/>
            <person name="Sun H."/>
            <person name="Tritt A."/>
            <person name="Yoshinaga Y."/>
            <person name="Zwiers L.-H."/>
            <person name="Turgeon B."/>
            <person name="Goodwin S."/>
            <person name="Spatafora J."/>
            <person name="Crous P."/>
            <person name="Grigoriev I."/>
        </authorList>
    </citation>
    <scope>NUCLEOTIDE SEQUENCE</scope>
    <source>
        <strain evidence="2">CBS 115976</strain>
    </source>
</reference>
<protein>
    <submittedName>
        <fullName evidence="2">Uncharacterized protein</fullName>
    </submittedName>
</protein>